<dbReference type="RefSeq" id="WP_196292555.1">
    <property type="nucleotide sequence ID" value="NZ_JADQDM010000003.1"/>
</dbReference>
<keyword evidence="3" id="KW-1185">Reference proteome</keyword>
<gene>
    <name evidence="2" type="ORF">I2H31_08250</name>
</gene>
<organism evidence="2 3">
    <name type="scientific">Hymenobacter ruricola</name>
    <dbReference type="NCBI Taxonomy" id="2791023"/>
    <lineage>
        <taxon>Bacteria</taxon>
        <taxon>Pseudomonadati</taxon>
        <taxon>Bacteroidota</taxon>
        <taxon>Cytophagia</taxon>
        <taxon>Cytophagales</taxon>
        <taxon>Hymenobacteraceae</taxon>
        <taxon>Hymenobacter</taxon>
    </lineage>
</organism>
<evidence type="ECO:0000313" key="3">
    <source>
        <dbReference type="Proteomes" id="UP000618931"/>
    </source>
</evidence>
<sequence length="186" mass="20161">MKLLPRLLGLGLLSLLVALLTMACESTKSTSGEFGSPNRIKGEVIAKPESRQIVHFTDTTTEYKTPRSELAKAFIRQFNDGTVVDKIQVRKAPVDAGTVATYYLIGLGLRGGMFRAMALPLTSGGDNTFYLRPSAERYTLISTGCPACFFNFENGRIVGTSCSESSPGSHCDLKVEPNNELFANAQ</sequence>
<dbReference type="Proteomes" id="UP000618931">
    <property type="component" value="Unassembled WGS sequence"/>
</dbReference>
<feature type="chain" id="PRO_5046895969" evidence="1">
    <location>
        <begin position="24"/>
        <end position="186"/>
    </location>
</feature>
<feature type="signal peptide" evidence="1">
    <location>
        <begin position="1"/>
        <end position="23"/>
    </location>
</feature>
<accession>A0ABS0I2G2</accession>
<evidence type="ECO:0000256" key="1">
    <source>
        <dbReference type="SAM" id="SignalP"/>
    </source>
</evidence>
<protein>
    <submittedName>
        <fullName evidence="2">Uncharacterized protein</fullName>
    </submittedName>
</protein>
<proteinExistence type="predicted"/>
<comment type="caution">
    <text evidence="2">The sequence shown here is derived from an EMBL/GenBank/DDBJ whole genome shotgun (WGS) entry which is preliminary data.</text>
</comment>
<dbReference type="PROSITE" id="PS51257">
    <property type="entry name" value="PROKAR_LIPOPROTEIN"/>
    <property type="match status" value="1"/>
</dbReference>
<name>A0ABS0I2G2_9BACT</name>
<reference evidence="2 3" key="1">
    <citation type="submission" date="2020-11" db="EMBL/GenBank/DDBJ databases">
        <authorList>
            <person name="Kim M.K."/>
        </authorList>
    </citation>
    <scope>NUCLEOTIDE SEQUENCE [LARGE SCALE GENOMIC DNA]</scope>
    <source>
        <strain evidence="2 3">BT662</strain>
    </source>
</reference>
<evidence type="ECO:0000313" key="2">
    <source>
        <dbReference type="EMBL" id="MBF9221092.1"/>
    </source>
</evidence>
<keyword evidence="1" id="KW-0732">Signal</keyword>
<dbReference type="EMBL" id="JADQDM010000003">
    <property type="protein sequence ID" value="MBF9221092.1"/>
    <property type="molecule type" value="Genomic_DNA"/>
</dbReference>